<evidence type="ECO:0000313" key="2">
    <source>
        <dbReference type="Proteomes" id="UP001271007"/>
    </source>
</evidence>
<proteinExistence type="predicted"/>
<organism evidence="1 2">
    <name type="scientific">Extremus antarcticus</name>
    <dbReference type="NCBI Taxonomy" id="702011"/>
    <lineage>
        <taxon>Eukaryota</taxon>
        <taxon>Fungi</taxon>
        <taxon>Dikarya</taxon>
        <taxon>Ascomycota</taxon>
        <taxon>Pezizomycotina</taxon>
        <taxon>Dothideomycetes</taxon>
        <taxon>Dothideomycetidae</taxon>
        <taxon>Mycosphaerellales</taxon>
        <taxon>Extremaceae</taxon>
        <taxon>Extremus</taxon>
    </lineage>
</organism>
<accession>A0AAJ0G823</accession>
<comment type="caution">
    <text evidence="1">The sequence shown here is derived from an EMBL/GenBank/DDBJ whole genome shotgun (WGS) entry which is preliminary data.</text>
</comment>
<reference evidence="1" key="1">
    <citation type="submission" date="2023-04" db="EMBL/GenBank/DDBJ databases">
        <title>Black Yeasts Isolated from many extreme environments.</title>
        <authorList>
            <person name="Coleine C."/>
            <person name="Stajich J.E."/>
            <person name="Selbmann L."/>
        </authorList>
    </citation>
    <scope>NUCLEOTIDE SEQUENCE</scope>
    <source>
        <strain evidence="1">CCFEE 5312</strain>
    </source>
</reference>
<dbReference type="Proteomes" id="UP001271007">
    <property type="component" value="Unassembled WGS sequence"/>
</dbReference>
<sequence length="101" mass="11520">MSFAAGQKIKAGTTTQYDVIGQDGVKLFDCFIDLKWRAKRPKCLEFAVLGLKEGRKGVALMLLDNVDGVYYRVNWEWKLSQHLRVATWMCQDPVQKLIVLG</sequence>
<name>A0AAJ0G823_9PEZI</name>
<evidence type="ECO:0000313" key="1">
    <source>
        <dbReference type="EMBL" id="KAK3047761.1"/>
    </source>
</evidence>
<protein>
    <submittedName>
        <fullName evidence="1">Uncharacterized protein</fullName>
    </submittedName>
</protein>
<keyword evidence="2" id="KW-1185">Reference proteome</keyword>
<gene>
    <name evidence="1" type="ORF">LTR09_010876</name>
</gene>
<dbReference type="AlphaFoldDB" id="A0AAJ0G823"/>
<dbReference type="EMBL" id="JAWDJX010000057">
    <property type="protein sequence ID" value="KAK3047761.1"/>
    <property type="molecule type" value="Genomic_DNA"/>
</dbReference>